<evidence type="ECO:0008006" key="4">
    <source>
        <dbReference type="Google" id="ProtNLM"/>
    </source>
</evidence>
<evidence type="ECO:0000313" key="2">
    <source>
        <dbReference type="EMBL" id="KAG2175815.1"/>
    </source>
</evidence>
<dbReference type="EMBL" id="JAEPRA010000014">
    <property type="protein sequence ID" value="KAG2175815.1"/>
    <property type="molecule type" value="Genomic_DNA"/>
</dbReference>
<name>A0A8H7PLC3_9FUNG</name>
<gene>
    <name evidence="2" type="ORF">INT44_000293</name>
</gene>
<comment type="caution">
    <text evidence="2">The sequence shown here is derived from an EMBL/GenBank/DDBJ whole genome shotgun (WGS) entry which is preliminary data.</text>
</comment>
<keyword evidence="3" id="KW-1185">Reference proteome</keyword>
<proteinExistence type="predicted"/>
<accession>A0A8H7PLC3</accession>
<dbReference type="Proteomes" id="UP000612746">
    <property type="component" value="Unassembled WGS sequence"/>
</dbReference>
<dbReference type="AlphaFoldDB" id="A0A8H7PLC3"/>
<feature type="region of interest" description="Disordered" evidence="1">
    <location>
        <begin position="103"/>
        <end position="130"/>
    </location>
</feature>
<evidence type="ECO:0000256" key="1">
    <source>
        <dbReference type="SAM" id="MobiDB-lite"/>
    </source>
</evidence>
<dbReference type="Gene3D" id="2.80.10.50">
    <property type="match status" value="1"/>
</dbReference>
<dbReference type="InterPro" id="IPR035992">
    <property type="entry name" value="Ricin_B-like_lectins"/>
</dbReference>
<sequence length="130" mass="14832">MWFALQSQGKLLTAIVQDKPVYVKATAPAEEDNAAQLWTFDRGYLVNKRTAYDRLKDGESVIQVQRRPTTNAMSQRWDITNGTIHLRNKKELVLTSNVENDNVHVHNPVEGGDPSQRWDMIPQGDEIKQS</sequence>
<evidence type="ECO:0000313" key="3">
    <source>
        <dbReference type="Proteomes" id="UP000612746"/>
    </source>
</evidence>
<organism evidence="2 3">
    <name type="scientific">Umbelopsis vinacea</name>
    <dbReference type="NCBI Taxonomy" id="44442"/>
    <lineage>
        <taxon>Eukaryota</taxon>
        <taxon>Fungi</taxon>
        <taxon>Fungi incertae sedis</taxon>
        <taxon>Mucoromycota</taxon>
        <taxon>Mucoromycotina</taxon>
        <taxon>Umbelopsidomycetes</taxon>
        <taxon>Umbelopsidales</taxon>
        <taxon>Umbelopsidaceae</taxon>
        <taxon>Umbelopsis</taxon>
    </lineage>
</organism>
<protein>
    <recommendedName>
        <fullName evidence="4">Ricin B lectin domain-containing protein</fullName>
    </recommendedName>
</protein>
<reference evidence="2" key="1">
    <citation type="submission" date="2020-12" db="EMBL/GenBank/DDBJ databases">
        <title>Metabolic potential, ecology and presence of endohyphal bacteria is reflected in genomic diversity of Mucoromycotina.</title>
        <authorList>
            <person name="Muszewska A."/>
            <person name="Okrasinska A."/>
            <person name="Steczkiewicz K."/>
            <person name="Drgas O."/>
            <person name="Orlowska M."/>
            <person name="Perlinska-Lenart U."/>
            <person name="Aleksandrzak-Piekarczyk T."/>
            <person name="Szatraj K."/>
            <person name="Zielenkiewicz U."/>
            <person name="Pilsyk S."/>
            <person name="Malc E."/>
            <person name="Mieczkowski P."/>
            <person name="Kruszewska J.S."/>
            <person name="Biernat P."/>
            <person name="Pawlowska J."/>
        </authorList>
    </citation>
    <scope>NUCLEOTIDE SEQUENCE</scope>
    <source>
        <strain evidence="2">WA0000051536</strain>
    </source>
</reference>
<dbReference type="OrthoDB" id="10332471at2759"/>
<dbReference type="SUPFAM" id="SSF50370">
    <property type="entry name" value="Ricin B-like lectins"/>
    <property type="match status" value="1"/>
</dbReference>